<evidence type="ECO:0000313" key="2">
    <source>
        <dbReference type="EMBL" id="KAK0398880.1"/>
    </source>
</evidence>
<accession>A0AA39H464</accession>
<name>A0AA39H464_9BILA</name>
<gene>
    <name evidence="2" type="ORF">QR680_002795</name>
</gene>
<organism evidence="2 3">
    <name type="scientific">Steinernema hermaphroditum</name>
    <dbReference type="NCBI Taxonomy" id="289476"/>
    <lineage>
        <taxon>Eukaryota</taxon>
        <taxon>Metazoa</taxon>
        <taxon>Ecdysozoa</taxon>
        <taxon>Nematoda</taxon>
        <taxon>Chromadorea</taxon>
        <taxon>Rhabditida</taxon>
        <taxon>Tylenchina</taxon>
        <taxon>Panagrolaimomorpha</taxon>
        <taxon>Strongyloidoidea</taxon>
        <taxon>Steinernematidae</taxon>
        <taxon>Steinernema</taxon>
    </lineage>
</organism>
<dbReference type="PANTHER" id="PTHR43851">
    <property type="match status" value="1"/>
</dbReference>
<evidence type="ECO:0000313" key="3">
    <source>
        <dbReference type="Proteomes" id="UP001175271"/>
    </source>
</evidence>
<evidence type="ECO:0000259" key="1">
    <source>
        <dbReference type="Pfam" id="PF03109"/>
    </source>
</evidence>
<dbReference type="EMBL" id="JAUCMV010000005">
    <property type="protein sequence ID" value="KAK0398880.1"/>
    <property type="molecule type" value="Genomic_DNA"/>
</dbReference>
<dbReference type="InterPro" id="IPR004147">
    <property type="entry name" value="ABC1_dom"/>
</dbReference>
<dbReference type="PANTHER" id="PTHR43851:SF3">
    <property type="entry name" value="COENZYME Q8"/>
    <property type="match status" value="1"/>
</dbReference>
<sequence length="247" mass="28623">MIKCRQLLGNQEDFFVPGVFRELPTKRVLATEFIEGKPVDKCMEESQVMFLVRFMQIDPHWLNIFFGKHPETVEPRFTLLDFGGFRSYSSLFVDRCMHVIRAAYDKDEEKMLKCSRNIGFLTGYESRIIEKTRCGPQRVFWSTASCGYFTATSILGETLASDVPCGFSQKIVTKRIHKLIPVMLEHRLTSPHDEIYPLHRKLMGSYLLATKLSTRFMMSTPRPRWESTTWDRCALCSIAEVAVLDTR</sequence>
<keyword evidence="3" id="KW-1185">Reference proteome</keyword>
<reference evidence="2" key="1">
    <citation type="submission" date="2023-06" db="EMBL/GenBank/DDBJ databases">
        <title>Genomic analysis of the entomopathogenic nematode Steinernema hermaphroditum.</title>
        <authorList>
            <person name="Schwarz E.M."/>
            <person name="Heppert J.K."/>
            <person name="Baniya A."/>
            <person name="Schwartz H.T."/>
            <person name="Tan C.-H."/>
            <person name="Antoshechkin I."/>
            <person name="Sternberg P.W."/>
            <person name="Goodrich-Blair H."/>
            <person name="Dillman A.R."/>
        </authorList>
    </citation>
    <scope>NUCLEOTIDE SEQUENCE</scope>
    <source>
        <strain evidence="2">PS9179</strain>
        <tissue evidence="2">Whole animal</tissue>
    </source>
</reference>
<dbReference type="InterPro" id="IPR051409">
    <property type="entry name" value="Atypical_kinase_ADCK"/>
</dbReference>
<dbReference type="AlphaFoldDB" id="A0AA39H464"/>
<dbReference type="Pfam" id="PF03109">
    <property type="entry name" value="ABC1"/>
    <property type="match status" value="1"/>
</dbReference>
<feature type="domain" description="ABC1 atypical kinase-like" evidence="1">
    <location>
        <begin position="2"/>
        <end position="113"/>
    </location>
</feature>
<protein>
    <recommendedName>
        <fullName evidence="1">ABC1 atypical kinase-like domain-containing protein</fullName>
    </recommendedName>
</protein>
<comment type="caution">
    <text evidence="2">The sequence shown here is derived from an EMBL/GenBank/DDBJ whole genome shotgun (WGS) entry which is preliminary data.</text>
</comment>
<dbReference type="GO" id="GO:0006744">
    <property type="term" value="P:ubiquinone biosynthetic process"/>
    <property type="evidence" value="ECO:0007669"/>
    <property type="project" value="TreeGrafter"/>
</dbReference>
<dbReference type="Proteomes" id="UP001175271">
    <property type="component" value="Unassembled WGS sequence"/>
</dbReference>
<proteinExistence type="predicted"/>